<name>A0A6B0STP5_9EURY</name>
<feature type="compositionally biased region" description="Acidic residues" evidence="2">
    <location>
        <begin position="420"/>
        <end position="429"/>
    </location>
</feature>
<keyword evidence="4" id="KW-1185">Reference proteome</keyword>
<feature type="compositionally biased region" description="Basic and acidic residues" evidence="2">
    <location>
        <begin position="95"/>
        <end position="105"/>
    </location>
</feature>
<reference evidence="3 4" key="1">
    <citation type="submission" date="2019-12" db="EMBL/GenBank/DDBJ databases">
        <title>Isolation and characterization of three novel carbon monoxide-oxidizing members of Halobacteria from salione crusts and soils.</title>
        <authorList>
            <person name="Myers M.R."/>
            <person name="King G.M."/>
        </authorList>
    </citation>
    <scope>NUCLEOTIDE SEQUENCE [LARGE SCALE GENOMIC DNA]</scope>
    <source>
        <strain evidence="3 4">WSA2</strain>
    </source>
</reference>
<dbReference type="Proteomes" id="UP000437065">
    <property type="component" value="Unassembled WGS sequence"/>
</dbReference>
<evidence type="ECO:0000313" key="3">
    <source>
        <dbReference type="EMBL" id="MXR40976.1"/>
    </source>
</evidence>
<dbReference type="AlphaFoldDB" id="A0A6B0STP5"/>
<dbReference type="RefSeq" id="WP_159664654.1">
    <property type="nucleotide sequence ID" value="NZ_WUUS01000003.1"/>
</dbReference>
<feature type="compositionally biased region" description="Acidic residues" evidence="2">
    <location>
        <begin position="355"/>
        <end position="365"/>
    </location>
</feature>
<feature type="coiled-coil region" evidence="1">
    <location>
        <begin position="135"/>
        <end position="242"/>
    </location>
</feature>
<feature type="region of interest" description="Disordered" evidence="2">
    <location>
        <begin position="1"/>
        <end position="35"/>
    </location>
</feature>
<evidence type="ECO:0000256" key="1">
    <source>
        <dbReference type="SAM" id="Coils"/>
    </source>
</evidence>
<dbReference type="Gene3D" id="1.10.287.1490">
    <property type="match status" value="1"/>
</dbReference>
<feature type="compositionally biased region" description="Basic and acidic residues" evidence="2">
    <location>
        <begin position="401"/>
        <end position="417"/>
    </location>
</feature>
<evidence type="ECO:0000256" key="2">
    <source>
        <dbReference type="SAM" id="MobiDB-lite"/>
    </source>
</evidence>
<accession>A0A6B0STP5</accession>
<feature type="region of interest" description="Disordered" evidence="2">
    <location>
        <begin position="52"/>
        <end position="111"/>
    </location>
</feature>
<sequence length="438" mass="47931">MSGNGDPDRGSQPGRIDEKALGSWVREVADETGTTEREVLDRMLSAYWLIDEFENPSRDAGRDRPEPLGEGRDRPDPDAELLPHVVSTLGSDDPDPSKPDGDRQGGPDPELAQISAKIDRIAELLDDGVDDESDEERIDAEFEALDDRLDALDDRTEALADTVDRLRNRVEELDSETPDAGAVERLQDAVPEVAREVQRLREDHDTLRSEISEDFGHVERILRHLLDRTDDLERSLERVRSRGDRRERSRVDERLTELKRTASAAGVRSAECDECGGSVDLGVLPESRCPHCGAEFRSLEPKSWLFGTNTLSVRASRDPGRREPLDPERGNPVEAGESAGPTDGSTRTDRPDDPQAIDEGDGTVESDERTAEASESRSGMASEIDLSDDIRAGGNGNPDADGGRGDAEDGTETRPGTDADAAEDDDGEAAGEGFDWER</sequence>
<dbReference type="EMBL" id="WUUS01000003">
    <property type="protein sequence ID" value="MXR40976.1"/>
    <property type="molecule type" value="Genomic_DNA"/>
</dbReference>
<feature type="compositionally biased region" description="Basic and acidic residues" evidence="2">
    <location>
        <begin position="55"/>
        <end position="77"/>
    </location>
</feature>
<feature type="compositionally biased region" description="Basic and acidic residues" evidence="2">
    <location>
        <begin position="315"/>
        <end position="331"/>
    </location>
</feature>
<feature type="region of interest" description="Disordered" evidence="2">
    <location>
        <begin position="314"/>
        <end position="438"/>
    </location>
</feature>
<feature type="compositionally biased region" description="Basic and acidic residues" evidence="2">
    <location>
        <begin position="366"/>
        <end position="375"/>
    </location>
</feature>
<comment type="caution">
    <text evidence="3">The sequence shown here is derived from an EMBL/GenBank/DDBJ whole genome shotgun (WGS) entry which is preliminary data.</text>
</comment>
<protein>
    <submittedName>
        <fullName evidence="3">Uncharacterized protein</fullName>
    </submittedName>
</protein>
<organism evidence="3 4">
    <name type="scientific">Halobaculum saliterrae</name>
    <dbReference type="NCBI Taxonomy" id="2073113"/>
    <lineage>
        <taxon>Archaea</taxon>
        <taxon>Methanobacteriati</taxon>
        <taxon>Methanobacteriota</taxon>
        <taxon>Stenosarchaea group</taxon>
        <taxon>Halobacteria</taxon>
        <taxon>Halobacteriales</taxon>
        <taxon>Haloferacaceae</taxon>
        <taxon>Halobaculum</taxon>
    </lineage>
</organism>
<dbReference type="OrthoDB" id="178000at2157"/>
<evidence type="ECO:0000313" key="4">
    <source>
        <dbReference type="Proteomes" id="UP000437065"/>
    </source>
</evidence>
<keyword evidence="1" id="KW-0175">Coiled coil</keyword>
<proteinExistence type="predicted"/>
<gene>
    <name evidence="3" type="ORF">GRX01_06425</name>
</gene>